<feature type="region of interest" description="Disordered" evidence="1">
    <location>
        <begin position="765"/>
        <end position="838"/>
    </location>
</feature>
<dbReference type="InterPro" id="IPR027267">
    <property type="entry name" value="AH/BAR_dom_sf"/>
</dbReference>
<feature type="region of interest" description="Disordered" evidence="1">
    <location>
        <begin position="220"/>
        <end position="247"/>
    </location>
</feature>
<sequence length="1071" mass="117587">MSALSPRSRRVGITRPPADLKLIYDPSSHSPPSSPVTSSPPPPSLPPRSPLRPSVRYSGSPISLSTEPALTDQRLSSGSSFSVKLPTPPSSEDDEDTTMALASALQLHNALDDPNLPSLHELLGGALAVEESVIVNTTKPMPLRPDSPLEPSAMDEEVASSSSSSLAGQSSQTNTLSKRQHALHELLASERAYASDLALVREIYIPLALGQPILAAIPPATPPNSSGSSSRTMSIASDSSSSSLGPPMATEDAKVIFNNIAELAQFSDRFCEQLEDALGSILEGGIGEDRVGELFLRIIPHMERPYKQYITRQGTADEHLQNLPKTPALEAYFTQTRNYSTSVSHAWDLHSLLIKPVQRLLKYPLLLGTILEATADTHPDKENLRLAKAKIEVVARNVNEERRRAEVVKGILMGDHKKKSLPTAATIGVAASVNLSKMKSLKRGAQGQGGLSTSASAPLLGGTDGDGISGGNAEAIRVERMTTELKKIEVYAQQLAKNVLDWSKSANVVVHNLRTWALGFGRVIGLSDEQGSEAFDAFLLVLDEQLAPLSVQLEAAINEKLLKEIARLLSTLRHPWKLLATMEEQEPYHYHLLNMNVTPKNRPPAALLEASTNYLALRGQLASELPKYIELMHRGLAIAVKRLTEIQSHYWMEVRDRWSELWEMLRVEGEMNAGAEETIGVWRSRWTDVDDTIRVLKITSVHKVTVEHPSSPKNYSVQMAAPIAEQFMHPHSQQVQPHQTLQRVPSLKRTTSTVVSNVLSSLDPVHPQQQNQQHQTHFQVSLPYPLSPTPSSTRTRGRGHSDASMGTTASSKRSLRKQESNESFNGKNGFGTSKTLFHPRPRADDWDEFFPPAPAILGNSFSLPRTRSMPLPKHTGVGEGDMFRLPQVDTSPVVEDFFFREEKKRNGEQRRDDENDVRGRKSGFKKKLGETIRSNSRPGSTKGQVFTPTPTSTAASPRPTQGRVSLPANALSLTSEDAKRNSWSHAPGRYTCIVIHPCRPPAPVAYHGFPFFTLVEGDVYHVLHEAGHPSLHKKLPLYVDDGEDCLLLCRQDQTGVVGWALASFLEPLTEP</sequence>
<feature type="compositionally biased region" description="Polar residues" evidence="1">
    <location>
        <begin position="821"/>
        <end position="835"/>
    </location>
</feature>
<accession>A0A9P7RX25</accession>
<feature type="compositionally biased region" description="Low complexity" evidence="1">
    <location>
        <begin position="947"/>
        <end position="960"/>
    </location>
</feature>
<feature type="compositionally biased region" description="Polar residues" evidence="1">
    <location>
        <begin position="932"/>
        <end position="946"/>
    </location>
</feature>
<dbReference type="Proteomes" id="UP001049176">
    <property type="component" value="Chromosome 6"/>
</dbReference>
<dbReference type="SUPFAM" id="SSF48065">
    <property type="entry name" value="DBL homology domain (DH-domain)"/>
    <property type="match status" value="1"/>
</dbReference>
<dbReference type="OrthoDB" id="10256089at2759"/>
<dbReference type="Gene3D" id="1.20.900.10">
    <property type="entry name" value="Dbl homology (DH) domain"/>
    <property type="match status" value="1"/>
</dbReference>
<dbReference type="RefSeq" id="XP_043007760.1">
    <property type="nucleotide sequence ID" value="XM_043155295.1"/>
</dbReference>
<dbReference type="Gene3D" id="1.20.1270.60">
    <property type="entry name" value="Arfaptin homology (AH) domain/BAR domain"/>
    <property type="match status" value="1"/>
</dbReference>
<organism evidence="3 4">
    <name type="scientific">Marasmius oreades</name>
    <name type="common">fairy-ring Marasmius</name>
    <dbReference type="NCBI Taxonomy" id="181124"/>
    <lineage>
        <taxon>Eukaryota</taxon>
        <taxon>Fungi</taxon>
        <taxon>Dikarya</taxon>
        <taxon>Basidiomycota</taxon>
        <taxon>Agaricomycotina</taxon>
        <taxon>Agaricomycetes</taxon>
        <taxon>Agaricomycetidae</taxon>
        <taxon>Agaricales</taxon>
        <taxon>Marasmiineae</taxon>
        <taxon>Marasmiaceae</taxon>
        <taxon>Marasmius</taxon>
    </lineage>
</organism>
<reference evidence="3" key="1">
    <citation type="journal article" date="2021" name="Genome Biol. Evol.">
        <title>The assembled and annotated genome of the fairy-ring fungus Marasmius oreades.</title>
        <authorList>
            <person name="Hiltunen M."/>
            <person name="Ament-Velasquez S.L."/>
            <person name="Johannesson H."/>
        </authorList>
    </citation>
    <scope>NUCLEOTIDE SEQUENCE</scope>
    <source>
        <strain evidence="3">03SP1</strain>
    </source>
</reference>
<evidence type="ECO:0000313" key="4">
    <source>
        <dbReference type="Proteomes" id="UP001049176"/>
    </source>
</evidence>
<comment type="caution">
    <text evidence="3">The sequence shown here is derived from an EMBL/GenBank/DDBJ whole genome shotgun (WGS) entry which is preliminary data.</text>
</comment>
<dbReference type="InterPro" id="IPR051492">
    <property type="entry name" value="Dynamin-Rho_GEF"/>
</dbReference>
<dbReference type="PROSITE" id="PS50010">
    <property type="entry name" value="DH_2"/>
    <property type="match status" value="1"/>
</dbReference>
<dbReference type="GO" id="GO:0005085">
    <property type="term" value="F:guanyl-nucleotide exchange factor activity"/>
    <property type="evidence" value="ECO:0007669"/>
    <property type="project" value="InterPro"/>
</dbReference>
<protein>
    <recommendedName>
        <fullName evidence="2">DH domain-containing protein</fullName>
    </recommendedName>
</protein>
<dbReference type="PANTHER" id="PTHR22834">
    <property type="entry name" value="NUCLEAR FUSION PROTEIN FUS2"/>
    <property type="match status" value="1"/>
</dbReference>
<feature type="compositionally biased region" description="Low complexity" evidence="1">
    <location>
        <begin position="228"/>
        <end position="243"/>
    </location>
</feature>
<evidence type="ECO:0000256" key="1">
    <source>
        <dbReference type="SAM" id="MobiDB-lite"/>
    </source>
</evidence>
<feature type="compositionally biased region" description="Basic and acidic residues" evidence="1">
    <location>
        <begin position="899"/>
        <end position="919"/>
    </location>
</feature>
<dbReference type="Pfam" id="PF00621">
    <property type="entry name" value="RhoGEF"/>
    <property type="match status" value="1"/>
</dbReference>
<feature type="region of interest" description="Disordered" evidence="1">
    <location>
        <begin position="138"/>
        <end position="177"/>
    </location>
</feature>
<dbReference type="GO" id="GO:0031991">
    <property type="term" value="P:regulation of actomyosin contractile ring contraction"/>
    <property type="evidence" value="ECO:0007669"/>
    <property type="project" value="TreeGrafter"/>
</dbReference>
<gene>
    <name evidence="3" type="ORF">E1B28_010337</name>
</gene>
<feature type="domain" description="DH" evidence="2">
    <location>
        <begin position="178"/>
        <end position="401"/>
    </location>
</feature>
<dbReference type="InterPro" id="IPR000219">
    <property type="entry name" value="DH_dom"/>
</dbReference>
<keyword evidence="4" id="KW-1185">Reference proteome</keyword>
<feature type="compositionally biased region" description="Low complexity" evidence="1">
    <location>
        <begin position="765"/>
        <end position="779"/>
    </location>
</feature>
<feature type="compositionally biased region" description="Polar residues" evidence="1">
    <location>
        <begin position="60"/>
        <end position="82"/>
    </location>
</feature>
<dbReference type="PANTHER" id="PTHR22834:SF20">
    <property type="entry name" value="SH3 DOMAIN-CONTAINING PROTEIN"/>
    <property type="match status" value="1"/>
</dbReference>
<dbReference type="EMBL" id="CM032186">
    <property type="protein sequence ID" value="KAG7091290.1"/>
    <property type="molecule type" value="Genomic_DNA"/>
</dbReference>
<feature type="compositionally biased region" description="Low complexity" evidence="1">
    <location>
        <begin position="159"/>
        <end position="172"/>
    </location>
</feature>
<dbReference type="GO" id="GO:0005737">
    <property type="term" value="C:cytoplasm"/>
    <property type="evidence" value="ECO:0007669"/>
    <property type="project" value="TreeGrafter"/>
</dbReference>
<dbReference type="SMART" id="SM00325">
    <property type="entry name" value="RhoGEF"/>
    <property type="match status" value="1"/>
</dbReference>
<dbReference type="InterPro" id="IPR035899">
    <property type="entry name" value="DBL_dom_sf"/>
</dbReference>
<dbReference type="GeneID" id="66079413"/>
<feature type="compositionally biased region" description="Pro residues" evidence="1">
    <location>
        <begin position="32"/>
        <end position="50"/>
    </location>
</feature>
<proteinExistence type="predicted"/>
<evidence type="ECO:0000259" key="2">
    <source>
        <dbReference type="PROSITE" id="PS50010"/>
    </source>
</evidence>
<feature type="region of interest" description="Disordered" evidence="1">
    <location>
        <begin position="1"/>
        <end position="97"/>
    </location>
</feature>
<evidence type="ECO:0000313" key="3">
    <source>
        <dbReference type="EMBL" id="KAG7091290.1"/>
    </source>
</evidence>
<dbReference type="GO" id="GO:0032955">
    <property type="term" value="P:regulation of division septum assembly"/>
    <property type="evidence" value="ECO:0007669"/>
    <property type="project" value="TreeGrafter"/>
</dbReference>
<dbReference type="CDD" id="cd00160">
    <property type="entry name" value="RhoGEF"/>
    <property type="match status" value="1"/>
</dbReference>
<name>A0A9P7RX25_9AGAR</name>
<dbReference type="AlphaFoldDB" id="A0A9P7RX25"/>
<feature type="region of interest" description="Disordered" evidence="1">
    <location>
        <begin position="899"/>
        <end position="964"/>
    </location>
</feature>